<comment type="caution">
    <text evidence="6">The sequence shown here is derived from an EMBL/GenBank/DDBJ whole genome shotgun (WGS) entry which is preliminary data.</text>
</comment>
<evidence type="ECO:0000256" key="2">
    <source>
        <dbReference type="ARBA" id="ARBA00023125"/>
    </source>
</evidence>
<dbReference type="PROSITE" id="PS00356">
    <property type="entry name" value="HTH_LACI_1"/>
    <property type="match status" value="1"/>
</dbReference>
<dbReference type="EMBL" id="JAUQYP010000001">
    <property type="protein sequence ID" value="MDO8106749.1"/>
    <property type="molecule type" value="Genomic_DNA"/>
</dbReference>
<keyword evidence="1" id="KW-0805">Transcription regulation</keyword>
<dbReference type="Gene3D" id="1.10.260.40">
    <property type="entry name" value="lambda repressor-like DNA-binding domains"/>
    <property type="match status" value="1"/>
</dbReference>
<evidence type="ECO:0000256" key="3">
    <source>
        <dbReference type="ARBA" id="ARBA00023163"/>
    </source>
</evidence>
<organism evidence="6 7">
    <name type="scientific">Actinotalea lenta</name>
    <dbReference type="NCBI Taxonomy" id="3064654"/>
    <lineage>
        <taxon>Bacteria</taxon>
        <taxon>Bacillati</taxon>
        <taxon>Actinomycetota</taxon>
        <taxon>Actinomycetes</taxon>
        <taxon>Micrococcales</taxon>
        <taxon>Cellulomonadaceae</taxon>
        <taxon>Actinotalea</taxon>
    </lineage>
</organism>
<keyword evidence="2 6" id="KW-0238">DNA-binding</keyword>
<dbReference type="SUPFAM" id="SSF53822">
    <property type="entry name" value="Periplasmic binding protein-like I"/>
    <property type="match status" value="1"/>
</dbReference>
<dbReference type="PANTHER" id="PTHR30146:SF109">
    <property type="entry name" value="HTH-TYPE TRANSCRIPTIONAL REGULATOR GALS"/>
    <property type="match status" value="1"/>
</dbReference>
<feature type="domain" description="HTH lacI-type" evidence="5">
    <location>
        <begin position="5"/>
        <end position="59"/>
    </location>
</feature>
<sequence>MAGRVTVRDVARRAEVSTATVSRVVNGTARVAEGTSRRVAAAIDELGYPGGPAAQARTRHVALVVPSITNPFFPELVTGARAALARSGYSLLLVDAEDPEAEARRLARSRLVDGILLVGSHTPRPRRGPGQPRVPVVAIDRTPTSWRAPVVECDSYQGARTVTAHLASTGHSRIAHLAGPAHLDVAARRRRGYRDALRERGLRLDPAWVVRGDFSEESGHRAALRLLEVARPPTAIFAANDLMAVGALAALRGAGVRVPQDMAVAGFDGIRVGRYTLPTLTTYAQPVLDMSRRAVVLLLAAIRDPTGPSAATPPLPGRLVVRESTGGPP</sequence>
<evidence type="ECO:0000256" key="1">
    <source>
        <dbReference type="ARBA" id="ARBA00023015"/>
    </source>
</evidence>
<dbReference type="SUPFAM" id="SSF47413">
    <property type="entry name" value="lambda repressor-like DNA-binding domains"/>
    <property type="match status" value="1"/>
</dbReference>
<name>A0ABT9D923_9CELL</name>
<dbReference type="Proteomes" id="UP001232536">
    <property type="component" value="Unassembled WGS sequence"/>
</dbReference>
<dbReference type="CDD" id="cd06267">
    <property type="entry name" value="PBP1_LacI_sugar_binding-like"/>
    <property type="match status" value="1"/>
</dbReference>
<evidence type="ECO:0000256" key="4">
    <source>
        <dbReference type="SAM" id="MobiDB-lite"/>
    </source>
</evidence>
<dbReference type="InterPro" id="IPR000843">
    <property type="entry name" value="HTH_LacI"/>
</dbReference>
<protein>
    <submittedName>
        <fullName evidence="6">LacI family DNA-binding transcriptional regulator</fullName>
    </submittedName>
</protein>
<dbReference type="GO" id="GO:0003677">
    <property type="term" value="F:DNA binding"/>
    <property type="evidence" value="ECO:0007669"/>
    <property type="project" value="UniProtKB-KW"/>
</dbReference>
<accession>A0ABT9D923</accession>
<evidence type="ECO:0000259" key="5">
    <source>
        <dbReference type="PROSITE" id="PS50932"/>
    </source>
</evidence>
<dbReference type="RefSeq" id="WP_304600394.1">
    <property type="nucleotide sequence ID" value="NZ_JAUQYP010000001.1"/>
</dbReference>
<dbReference type="Gene3D" id="3.40.50.2300">
    <property type="match status" value="2"/>
</dbReference>
<dbReference type="PRINTS" id="PR00036">
    <property type="entry name" value="HTHLACI"/>
</dbReference>
<gene>
    <name evidence="6" type="ORF">Q6348_06000</name>
</gene>
<dbReference type="Pfam" id="PF00356">
    <property type="entry name" value="LacI"/>
    <property type="match status" value="1"/>
</dbReference>
<evidence type="ECO:0000313" key="6">
    <source>
        <dbReference type="EMBL" id="MDO8106749.1"/>
    </source>
</evidence>
<keyword evidence="7" id="KW-1185">Reference proteome</keyword>
<dbReference type="InterPro" id="IPR028082">
    <property type="entry name" value="Peripla_BP_I"/>
</dbReference>
<dbReference type="Pfam" id="PF13377">
    <property type="entry name" value="Peripla_BP_3"/>
    <property type="match status" value="1"/>
</dbReference>
<keyword evidence="3" id="KW-0804">Transcription</keyword>
<dbReference type="PROSITE" id="PS50932">
    <property type="entry name" value="HTH_LACI_2"/>
    <property type="match status" value="1"/>
</dbReference>
<feature type="region of interest" description="Disordered" evidence="4">
    <location>
        <begin position="309"/>
        <end position="329"/>
    </location>
</feature>
<dbReference type="PANTHER" id="PTHR30146">
    <property type="entry name" value="LACI-RELATED TRANSCRIPTIONAL REPRESSOR"/>
    <property type="match status" value="1"/>
</dbReference>
<dbReference type="InterPro" id="IPR010982">
    <property type="entry name" value="Lambda_DNA-bd_dom_sf"/>
</dbReference>
<dbReference type="InterPro" id="IPR046335">
    <property type="entry name" value="LacI/GalR-like_sensor"/>
</dbReference>
<proteinExistence type="predicted"/>
<evidence type="ECO:0000313" key="7">
    <source>
        <dbReference type="Proteomes" id="UP001232536"/>
    </source>
</evidence>
<reference evidence="6 7" key="1">
    <citation type="submission" date="2023-07" db="EMBL/GenBank/DDBJ databases">
        <title>Description of novel actinomycetes strains, isolated from tidal flat sediment.</title>
        <authorList>
            <person name="Lu C."/>
        </authorList>
    </citation>
    <scope>NUCLEOTIDE SEQUENCE [LARGE SCALE GENOMIC DNA]</scope>
    <source>
        <strain evidence="6 7">SYSU T00b441</strain>
    </source>
</reference>
<dbReference type="CDD" id="cd01392">
    <property type="entry name" value="HTH_LacI"/>
    <property type="match status" value="1"/>
</dbReference>
<dbReference type="SMART" id="SM00354">
    <property type="entry name" value="HTH_LACI"/>
    <property type="match status" value="1"/>
</dbReference>